<proteinExistence type="inferred from homology"/>
<dbReference type="EMBL" id="JAARLZ010000006">
    <property type="protein sequence ID" value="NII07367.1"/>
    <property type="molecule type" value="Genomic_DNA"/>
</dbReference>
<feature type="active site" description="Proton donor; for dehydratase activity" evidence="5">
    <location>
        <position position="1647"/>
    </location>
</feature>
<gene>
    <name evidence="8" type="ORF">HBF25_13335</name>
</gene>
<dbReference type="SMART" id="SM00825">
    <property type="entry name" value="PKS_KS"/>
    <property type="match status" value="1"/>
</dbReference>
<dbReference type="PROSITE" id="PS52019">
    <property type="entry name" value="PKS_MFAS_DH"/>
    <property type="match status" value="1"/>
</dbReference>
<evidence type="ECO:0000256" key="1">
    <source>
        <dbReference type="ARBA" id="ARBA00006484"/>
    </source>
</evidence>
<evidence type="ECO:0000313" key="9">
    <source>
        <dbReference type="Proteomes" id="UP000490980"/>
    </source>
</evidence>
<dbReference type="InterPro" id="IPR014043">
    <property type="entry name" value="Acyl_transferase_dom"/>
</dbReference>
<dbReference type="Pfam" id="PF00109">
    <property type="entry name" value="ketoacyl-synt"/>
    <property type="match status" value="1"/>
</dbReference>
<dbReference type="InterPro" id="IPR014030">
    <property type="entry name" value="Ketoacyl_synth_N"/>
</dbReference>
<dbReference type="InterPro" id="IPR049900">
    <property type="entry name" value="PKS_mFAS_DH"/>
</dbReference>
<evidence type="ECO:0000313" key="8">
    <source>
        <dbReference type="EMBL" id="NII07367.1"/>
    </source>
</evidence>
<dbReference type="GO" id="GO:0005737">
    <property type="term" value="C:cytoplasm"/>
    <property type="evidence" value="ECO:0007669"/>
    <property type="project" value="TreeGrafter"/>
</dbReference>
<protein>
    <submittedName>
        <fullName evidence="8">SDR family NAD(P)-dependent oxidoreductase</fullName>
    </submittedName>
</protein>
<evidence type="ECO:0000259" key="7">
    <source>
        <dbReference type="PROSITE" id="PS52019"/>
    </source>
</evidence>
<dbReference type="GO" id="GO:0004312">
    <property type="term" value="F:fatty acid synthase activity"/>
    <property type="evidence" value="ECO:0007669"/>
    <property type="project" value="TreeGrafter"/>
</dbReference>
<dbReference type="CDD" id="cd00833">
    <property type="entry name" value="PKS"/>
    <property type="match status" value="1"/>
</dbReference>
<organism evidence="8 9">
    <name type="scientific">Luteibacter anthropi</name>
    <dbReference type="NCBI Taxonomy" id="564369"/>
    <lineage>
        <taxon>Bacteria</taxon>
        <taxon>Pseudomonadati</taxon>
        <taxon>Pseudomonadota</taxon>
        <taxon>Gammaproteobacteria</taxon>
        <taxon>Lysobacterales</taxon>
        <taxon>Rhodanobacteraceae</taxon>
        <taxon>Luteibacter</taxon>
    </lineage>
</organism>
<dbReference type="GO" id="GO:0071770">
    <property type="term" value="P:DIM/DIP cell wall layer assembly"/>
    <property type="evidence" value="ECO:0007669"/>
    <property type="project" value="TreeGrafter"/>
</dbReference>
<dbReference type="InterPro" id="IPR014031">
    <property type="entry name" value="Ketoacyl_synth_C"/>
</dbReference>
<dbReference type="InterPro" id="IPR042104">
    <property type="entry name" value="PKS_dehydratase_sf"/>
</dbReference>
<dbReference type="Pfam" id="PF21089">
    <property type="entry name" value="PKS_DH_N"/>
    <property type="match status" value="1"/>
</dbReference>
<dbReference type="CDD" id="cd08953">
    <property type="entry name" value="KR_2_SDR_x"/>
    <property type="match status" value="1"/>
</dbReference>
<dbReference type="InterPro" id="IPR020807">
    <property type="entry name" value="PKS_DH"/>
</dbReference>
<comment type="similarity">
    <text evidence="1">Belongs to the short-chain dehydrogenases/reductases (SDR) family.</text>
</comment>
<comment type="caution">
    <text evidence="8">The sequence shown here is derived from an EMBL/GenBank/DDBJ whole genome shotgun (WGS) entry which is preliminary data.</text>
</comment>
<dbReference type="InterPro" id="IPR016035">
    <property type="entry name" value="Acyl_Trfase/lysoPLipase"/>
</dbReference>
<dbReference type="Gene3D" id="1.10.1200.10">
    <property type="entry name" value="ACP-like"/>
    <property type="match status" value="1"/>
</dbReference>
<dbReference type="PANTHER" id="PTHR43775">
    <property type="entry name" value="FATTY ACID SYNTHASE"/>
    <property type="match status" value="1"/>
</dbReference>
<dbReference type="PANTHER" id="PTHR43775:SF37">
    <property type="entry name" value="SI:DKEY-61P9.11"/>
    <property type="match status" value="1"/>
</dbReference>
<evidence type="ECO:0000256" key="5">
    <source>
        <dbReference type="PROSITE-ProRule" id="PRU01363"/>
    </source>
</evidence>
<dbReference type="InterPro" id="IPR001227">
    <property type="entry name" value="Ac_transferase_dom_sf"/>
</dbReference>
<dbReference type="InterPro" id="IPR036736">
    <property type="entry name" value="ACP-like_sf"/>
</dbReference>
<feature type="region of interest" description="N-terminal hotdog fold" evidence="5">
    <location>
        <begin position="1443"/>
        <end position="1569"/>
    </location>
</feature>
<dbReference type="GO" id="GO:0005886">
    <property type="term" value="C:plasma membrane"/>
    <property type="evidence" value="ECO:0007669"/>
    <property type="project" value="TreeGrafter"/>
</dbReference>
<dbReference type="Gene3D" id="3.40.366.10">
    <property type="entry name" value="Malonyl-Coenzyme A Acyl Carrier Protein, domain 2"/>
    <property type="match status" value="1"/>
</dbReference>
<dbReference type="InterPro" id="IPR013968">
    <property type="entry name" value="PKS_KR"/>
</dbReference>
<dbReference type="Pfam" id="PF00698">
    <property type="entry name" value="Acyl_transf_1"/>
    <property type="match status" value="1"/>
</dbReference>
<evidence type="ECO:0000256" key="3">
    <source>
        <dbReference type="ARBA" id="ARBA00022553"/>
    </source>
</evidence>
<evidence type="ECO:0000259" key="6">
    <source>
        <dbReference type="PROSITE" id="PS52004"/>
    </source>
</evidence>
<accession>A0A7X5UBP9</accession>
<keyword evidence="9" id="KW-1185">Reference proteome</keyword>
<dbReference type="Gene3D" id="3.40.47.10">
    <property type="match status" value="1"/>
</dbReference>
<keyword evidence="4" id="KW-0808">Transferase</keyword>
<feature type="domain" description="PKS/mFAS DH" evidence="7">
    <location>
        <begin position="1443"/>
        <end position="1725"/>
    </location>
</feature>
<dbReference type="Gene3D" id="3.10.129.110">
    <property type="entry name" value="Polyketide synthase dehydratase"/>
    <property type="match status" value="1"/>
</dbReference>
<dbReference type="Pfam" id="PF16197">
    <property type="entry name" value="KAsynt_C_assoc"/>
    <property type="match status" value="1"/>
</dbReference>
<dbReference type="SUPFAM" id="SSF55048">
    <property type="entry name" value="Probable ACP-binding domain of malonyl-CoA ACP transacylase"/>
    <property type="match status" value="1"/>
</dbReference>
<dbReference type="SMART" id="SM00827">
    <property type="entry name" value="PKS_AT"/>
    <property type="match status" value="1"/>
</dbReference>
<dbReference type="SUPFAM" id="SSF51735">
    <property type="entry name" value="NAD(P)-binding Rossmann-fold domains"/>
    <property type="match status" value="1"/>
</dbReference>
<sequence>MSTPAIAIVGMACRYPGANTPAQLWENILVQRRAFRPIPPERLSLDDYAPQKGGPDTTYVRYAGLLEGYHFDRAGHRISAASYHAADLCHWLALDVARDALNDAGFADAAISRRSNTGVLVGNSLAGEFSRAGQMRLRWPYVQRQIDAVLKAEGWEPDRRAALLHALERDYKQPFPVPSEESLAGGLSNTIAGRICNHFGLHGGGFTVDGACASSLLAVAQACSALVAGDLDMALAGGVDLSLDPFELVGFARTGALAIDRMRIYDERPTGFLPGEGCGFVVLMRHADAIAQGCHIHAVIRGWGISSDGQGGLTRPESSGQQMAMARACERAGINIADVPYFEGHGTGTAVGDAVELTALTQARKGTGRRPAAIGSIKALIGHTKAASGIAGLMKAALAVRHGVIPPSAGCEKPHSLLQEGALRVARRVESWPDAPRMAGINSLGFGGINVHVIIEDPAPAPCRVPHPHDRRLDSTAQDTELFVLDADNTDDAVRRLRELAALVARLSQGELPDLAASLATTSGTRPLRIAIVAANPGEASECFEAAARRLETGSDIKGVEQHGNIYIGTQLHPPRIGFLFPGQGSPSCVDGGDWCRRFPAVEEAYNSAPLPAGEDRDTAVAQPAIVKASMVALQVLARLRIEATIAVGHSLGEISALAWAGSLSADAALRIALTRGQIMGTLQGQGAMASVSLSANDLRPWLKDTSLEIAAMNAPSQTVLSGHQAELELLLGRLREQRIAARRLPVSHAFHSRHVAAAEAPLRALLSGESPASPHRDIVSTVTGTHIDEHTNIIDLLCHQLTVPVRFLDALQEADAYVDLWIEAGPGTTLGRLAAAGSNSPAFSVDACGQGVAGLLGTVAATFVAGARPDLEVLFQDRIIRPFDWLPRQFLANPCERAPVADTLLSVTTGPEATDTTHPPLAPTSDAGSITGHLCDLLALRTELPRASITPDSRLLSDLHLNSIVAGQVIVEAARALGLPAPHSPMDFADARLMDIAAALSLSGPAGTESPALPEGLGHWLRGFRVEWQERPRLQRSGTAHSTSSWNVVARPGAFATALAERLSAQGTGTGIALLLEPSQGEDEQDDLFVAAAGLLGADREAMFLVVQGAPGAAGFARSVHLERHGTTVVVQVPLDHPEALQWVLDELSAAAGFTEARYDPTGRREQPAWQLVDLPETDNLPDTPVTCLPAPDEVLLVSGGGYGIGAECALALALRTGCALALLGRSRPGASDELDRHLARLDAHGVRWRYYVADVTDAQAVASAVSRARHELGPVAGILHAAGINQPRLVQQVDAASLRGTLSPKLHGMHHLIAACEGSVPPRLLIAFGSIIARIGLAGQAEYALANERMAYAIERLAEQLPECRCLNIEWSVWSGTGMGERLGALDSLIRQGIVPIAPREGIAMLETILGTMHGPVSVVACSRFGMPSTIRFARDELPFHRFIERVNLHIPGVELIADAELSVDSDPYLAQHAYAGEQLLPAVVGLEAMAQAALALDRRTGARSRHRFDDVSFPRPISIPATGFTTLRIVALRRPSGIVDIALRSSHTGFQVDHFRGSWLPCDEADACLPGVRVMFDQAPLAIEPRTDIYGPLLPHGASFQRLQTYRQLSAEACIADIASGNTREWFRRDLPDTLLLGDPAMRDAAIHALQACIPHHTVLPVAIDRMDIRSVRQGPRQIKARERAREGKTLIYDLELRDASGDLAERWTGLRLRMVKEQAAPQHWPLPLLGPYLERRAMDLLPGPSMHMGMELGRRGDAHRLSAAMLDGLASITRHPDGRPLADKGYGLSHAYTGGLMLAVTGRRPLGCDLETVAPRTRDIWHDLLGATRLALAEQVGSALDEDLDTAATRVWTAMESMKKAGLPTSAPITIDPTHHDGWLILRSGTFAIAGTVLAVQSSERHVAIAIATELQA</sequence>
<dbReference type="Gene3D" id="3.40.50.720">
    <property type="entry name" value="NAD(P)-binding Rossmann-like Domain"/>
    <property type="match status" value="1"/>
</dbReference>
<dbReference type="SUPFAM" id="SSF53901">
    <property type="entry name" value="Thiolase-like"/>
    <property type="match status" value="1"/>
</dbReference>
<dbReference type="InterPro" id="IPR049552">
    <property type="entry name" value="PKS_DH_N"/>
</dbReference>
<keyword evidence="3" id="KW-0597">Phosphoprotein</keyword>
<dbReference type="RefSeq" id="WP_166949166.1">
    <property type="nucleotide sequence ID" value="NZ_JAARLZ010000006.1"/>
</dbReference>
<dbReference type="InterPro" id="IPR016039">
    <property type="entry name" value="Thiolase-like"/>
</dbReference>
<feature type="domain" description="Ketosynthase family 3 (KS3)" evidence="6">
    <location>
        <begin position="3"/>
        <end position="457"/>
    </location>
</feature>
<dbReference type="InterPro" id="IPR057326">
    <property type="entry name" value="KR_dom"/>
</dbReference>
<dbReference type="SUPFAM" id="SSF52151">
    <property type="entry name" value="FabD/lysophospholipase-like"/>
    <property type="match status" value="1"/>
</dbReference>
<dbReference type="SUPFAM" id="SSF47336">
    <property type="entry name" value="ACP-like"/>
    <property type="match status" value="1"/>
</dbReference>
<feature type="active site" description="Proton acceptor; for dehydratase activity" evidence="5">
    <location>
        <position position="1475"/>
    </location>
</feature>
<dbReference type="SUPFAM" id="SSF54637">
    <property type="entry name" value="Thioesterase/thiol ester dehydrase-isomerase"/>
    <property type="match status" value="1"/>
</dbReference>
<feature type="region of interest" description="C-terminal hotdog fold" evidence="5">
    <location>
        <begin position="1580"/>
        <end position="1725"/>
    </location>
</feature>
<keyword evidence="2" id="KW-0596">Phosphopantetheine</keyword>
<name>A0A7X5UBP9_9GAMM</name>
<dbReference type="Proteomes" id="UP000490980">
    <property type="component" value="Unassembled WGS sequence"/>
</dbReference>
<dbReference type="InterPro" id="IPR016036">
    <property type="entry name" value="Malonyl_transacylase_ACP-bd"/>
</dbReference>
<dbReference type="InterPro" id="IPR029069">
    <property type="entry name" value="HotDog_dom_sf"/>
</dbReference>
<evidence type="ECO:0000256" key="2">
    <source>
        <dbReference type="ARBA" id="ARBA00022450"/>
    </source>
</evidence>
<evidence type="ECO:0000256" key="4">
    <source>
        <dbReference type="ARBA" id="ARBA00022679"/>
    </source>
</evidence>
<dbReference type="InterPro" id="IPR036291">
    <property type="entry name" value="NAD(P)-bd_dom_sf"/>
</dbReference>
<dbReference type="InterPro" id="IPR050091">
    <property type="entry name" value="PKS_NRPS_Biosynth_Enz"/>
</dbReference>
<dbReference type="SMART" id="SM00822">
    <property type="entry name" value="PKS_KR"/>
    <property type="match status" value="1"/>
</dbReference>
<dbReference type="PROSITE" id="PS52004">
    <property type="entry name" value="KS3_2"/>
    <property type="match status" value="1"/>
</dbReference>
<reference evidence="8 9" key="1">
    <citation type="submission" date="2020-03" db="EMBL/GenBank/DDBJ databases">
        <authorList>
            <person name="Lai Q."/>
        </authorList>
    </citation>
    <scope>NUCLEOTIDE SEQUENCE [LARGE SCALE GENOMIC DNA]</scope>
    <source>
        <strain evidence="8 9">CCUG 25036</strain>
    </source>
</reference>
<dbReference type="InterPro" id="IPR049551">
    <property type="entry name" value="PKS_DH_C"/>
</dbReference>
<dbReference type="InterPro" id="IPR032821">
    <property type="entry name" value="PKS_assoc"/>
</dbReference>
<dbReference type="InterPro" id="IPR020841">
    <property type="entry name" value="PKS_Beta-ketoAc_synthase_dom"/>
</dbReference>
<dbReference type="Pfam" id="PF08659">
    <property type="entry name" value="KR"/>
    <property type="match status" value="1"/>
</dbReference>
<dbReference type="SMART" id="SM00826">
    <property type="entry name" value="PKS_DH"/>
    <property type="match status" value="1"/>
</dbReference>
<dbReference type="Pfam" id="PF14765">
    <property type="entry name" value="PS-DH"/>
    <property type="match status" value="1"/>
</dbReference>
<dbReference type="GO" id="GO:0006633">
    <property type="term" value="P:fatty acid biosynthetic process"/>
    <property type="evidence" value="ECO:0007669"/>
    <property type="project" value="TreeGrafter"/>
</dbReference>
<dbReference type="Pfam" id="PF02801">
    <property type="entry name" value="Ketoacyl-synt_C"/>
    <property type="match status" value="1"/>
</dbReference>